<dbReference type="EMBL" id="JASNQZ010000015">
    <property type="protein sequence ID" value="KAL0945882.1"/>
    <property type="molecule type" value="Genomic_DNA"/>
</dbReference>
<sequence>MFPSHQSSGAHNVPSDSRAHCHPQNQRNQHPNGVFVTVSFYQAPPPPPPPTPTSLYPAPVQLIVTSTPDKEYSEQVIENAGTRQQDQSIVHYPSSSNDMGTSTPIERLSVEILIRIFEFALDPILVGKNDKRTPLAALGVNDNKPMSWKQFMAIGRTNGFWRTVLHKYFRVVPFPDSTNTEIVQGLLESMKKLDKDKDIAMVDALISRADRHREIYLMPSAQNIMEKYLASLRVLKLHRELIWDNRQAVIQYFDHEAPKLETFALTGLSDAAPQKIQQLFRNCAPALRKINLSRCYLRGRSPLLQKLTHLALNFLQRAPEKDVYAMLRAARNLVSLDLSFGLPLDASKKDQAPLEFPYLRCLRIADQDGLGPVLRFLEHLRAPSELEIGLSWHWMNITADDAAPLHARLKDILEEWRQGMRTGESQHNNGRAAIPEVAV</sequence>
<evidence type="ECO:0000313" key="3">
    <source>
        <dbReference type="Proteomes" id="UP001556367"/>
    </source>
</evidence>
<dbReference type="SUPFAM" id="SSF52047">
    <property type="entry name" value="RNI-like"/>
    <property type="match status" value="1"/>
</dbReference>
<gene>
    <name evidence="2" type="ORF">HGRIS_012166</name>
</gene>
<name>A0ABR3IRH5_9AGAR</name>
<evidence type="ECO:0000256" key="1">
    <source>
        <dbReference type="SAM" id="MobiDB-lite"/>
    </source>
</evidence>
<comment type="caution">
    <text evidence="2">The sequence shown here is derived from an EMBL/GenBank/DDBJ whole genome shotgun (WGS) entry which is preliminary data.</text>
</comment>
<accession>A0ABR3IRH5</accession>
<dbReference type="Proteomes" id="UP001556367">
    <property type="component" value="Unassembled WGS sequence"/>
</dbReference>
<feature type="region of interest" description="Disordered" evidence="1">
    <location>
        <begin position="1"/>
        <end position="31"/>
    </location>
</feature>
<proteinExistence type="predicted"/>
<evidence type="ECO:0008006" key="4">
    <source>
        <dbReference type="Google" id="ProtNLM"/>
    </source>
</evidence>
<dbReference type="InterPro" id="IPR032675">
    <property type="entry name" value="LRR_dom_sf"/>
</dbReference>
<protein>
    <recommendedName>
        <fullName evidence="4">F-box protein</fullName>
    </recommendedName>
</protein>
<keyword evidence="3" id="KW-1185">Reference proteome</keyword>
<evidence type="ECO:0000313" key="2">
    <source>
        <dbReference type="EMBL" id="KAL0945882.1"/>
    </source>
</evidence>
<organism evidence="2 3">
    <name type="scientific">Hohenbuehelia grisea</name>
    <dbReference type="NCBI Taxonomy" id="104357"/>
    <lineage>
        <taxon>Eukaryota</taxon>
        <taxon>Fungi</taxon>
        <taxon>Dikarya</taxon>
        <taxon>Basidiomycota</taxon>
        <taxon>Agaricomycotina</taxon>
        <taxon>Agaricomycetes</taxon>
        <taxon>Agaricomycetidae</taxon>
        <taxon>Agaricales</taxon>
        <taxon>Pleurotineae</taxon>
        <taxon>Pleurotaceae</taxon>
        <taxon>Hohenbuehelia</taxon>
    </lineage>
</organism>
<dbReference type="Gene3D" id="3.80.10.10">
    <property type="entry name" value="Ribonuclease Inhibitor"/>
    <property type="match status" value="1"/>
</dbReference>
<feature type="compositionally biased region" description="Polar residues" evidence="1">
    <location>
        <begin position="1"/>
        <end position="10"/>
    </location>
</feature>
<reference evidence="3" key="1">
    <citation type="submission" date="2024-06" db="EMBL/GenBank/DDBJ databases">
        <title>Multi-omics analyses provide insights into the biosynthesis of the anticancer antibiotic pleurotin in Hohenbuehelia grisea.</title>
        <authorList>
            <person name="Weaver J.A."/>
            <person name="Alberti F."/>
        </authorList>
    </citation>
    <scope>NUCLEOTIDE SEQUENCE [LARGE SCALE GENOMIC DNA]</scope>
    <source>
        <strain evidence="3">T-177</strain>
    </source>
</reference>